<sequence length="111" mass="12901">MVSYTSEKRTVSPHRFPLLRSGSVSSRPTTPSARRPTTPNSSRPTTPNASDARRRYPSEPRKSYSMRLPAERDNSKEMEQYPSKSKRLLKALLSRRKSKKDDMLYTYLDEY</sequence>
<dbReference type="EMBL" id="CM047738">
    <property type="protein sequence ID" value="KAJ0044339.1"/>
    <property type="molecule type" value="Genomic_DNA"/>
</dbReference>
<reference evidence="2" key="1">
    <citation type="journal article" date="2023" name="G3 (Bethesda)">
        <title>Genome assembly and association tests identify interacting loci associated with vigor, precocity, and sex in interspecific pistachio rootstocks.</title>
        <authorList>
            <person name="Palmer W."/>
            <person name="Jacygrad E."/>
            <person name="Sagayaradj S."/>
            <person name="Cavanaugh K."/>
            <person name="Han R."/>
            <person name="Bertier L."/>
            <person name="Beede B."/>
            <person name="Kafkas S."/>
            <person name="Golino D."/>
            <person name="Preece J."/>
            <person name="Michelmore R."/>
        </authorList>
    </citation>
    <scope>NUCLEOTIDE SEQUENCE [LARGE SCALE GENOMIC DNA]</scope>
</reference>
<dbReference type="Proteomes" id="UP001163603">
    <property type="component" value="Chromosome 3"/>
</dbReference>
<evidence type="ECO:0000313" key="1">
    <source>
        <dbReference type="EMBL" id="KAJ0044339.1"/>
    </source>
</evidence>
<protein>
    <submittedName>
        <fullName evidence="1">Uncharacterized protein</fullName>
    </submittedName>
</protein>
<evidence type="ECO:0000313" key="2">
    <source>
        <dbReference type="Proteomes" id="UP001163603"/>
    </source>
</evidence>
<organism evidence="1 2">
    <name type="scientific">Pistacia integerrima</name>
    <dbReference type="NCBI Taxonomy" id="434235"/>
    <lineage>
        <taxon>Eukaryota</taxon>
        <taxon>Viridiplantae</taxon>
        <taxon>Streptophyta</taxon>
        <taxon>Embryophyta</taxon>
        <taxon>Tracheophyta</taxon>
        <taxon>Spermatophyta</taxon>
        <taxon>Magnoliopsida</taxon>
        <taxon>eudicotyledons</taxon>
        <taxon>Gunneridae</taxon>
        <taxon>Pentapetalae</taxon>
        <taxon>rosids</taxon>
        <taxon>malvids</taxon>
        <taxon>Sapindales</taxon>
        <taxon>Anacardiaceae</taxon>
        <taxon>Pistacia</taxon>
    </lineage>
</organism>
<name>A0ACC0Z058_9ROSI</name>
<gene>
    <name evidence="1" type="ORF">Pint_05073</name>
</gene>
<proteinExistence type="predicted"/>
<accession>A0ACC0Z058</accession>
<keyword evidence="2" id="KW-1185">Reference proteome</keyword>
<comment type="caution">
    <text evidence="1">The sequence shown here is derived from an EMBL/GenBank/DDBJ whole genome shotgun (WGS) entry which is preliminary data.</text>
</comment>